<comment type="caution">
    <text evidence="10">The sequence shown here is derived from an EMBL/GenBank/DDBJ whole genome shotgun (WGS) entry which is preliminary data.</text>
</comment>
<dbReference type="GO" id="GO:0046428">
    <property type="term" value="F:1,4-dihydroxy-2-naphthoate polyprenyltransferase activity"/>
    <property type="evidence" value="ECO:0007669"/>
    <property type="project" value="UniProtKB-UniRule"/>
</dbReference>
<feature type="transmembrane region" description="Helical" evidence="8">
    <location>
        <begin position="157"/>
        <end position="177"/>
    </location>
</feature>
<dbReference type="UniPathway" id="UPA00079">
    <property type="reaction ID" value="UER00168"/>
</dbReference>
<feature type="transmembrane region" description="Helical" evidence="8">
    <location>
        <begin position="183"/>
        <end position="203"/>
    </location>
</feature>
<dbReference type="Gene3D" id="1.20.120.1780">
    <property type="entry name" value="UbiA prenyltransferase"/>
    <property type="match status" value="1"/>
</dbReference>
<dbReference type="FunFam" id="1.10.357.140:FF:000007">
    <property type="entry name" value="1,4-dihydroxy-2-naphthoate octaprenyltransferase"/>
    <property type="match status" value="1"/>
</dbReference>
<dbReference type="GO" id="GO:0009234">
    <property type="term" value="P:menaquinone biosynthetic process"/>
    <property type="evidence" value="ECO:0007669"/>
    <property type="project" value="UniProtKB-UniRule"/>
</dbReference>
<dbReference type="PANTHER" id="PTHR13929">
    <property type="entry name" value="1,4-DIHYDROXY-2-NAPHTHOATE OCTAPRENYLTRANSFERASE"/>
    <property type="match status" value="1"/>
</dbReference>
<proteinExistence type="inferred from homology"/>
<comment type="similarity">
    <text evidence="8">Belongs to the MenA family. Type 1 subfamily.</text>
</comment>
<dbReference type="EMBL" id="AVPF01000032">
    <property type="protein sequence ID" value="KGX86285.1"/>
    <property type="molecule type" value="Genomic_DNA"/>
</dbReference>
<comment type="function">
    <text evidence="8">Conversion of 1,4-dihydroxy-2-naphthoate (DHNA) to demethylmenaquinone (DMK).</text>
</comment>
<feature type="transmembrane region" description="Helical" evidence="8">
    <location>
        <begin position="51"/>
        <end position="73"/>
    </location>
</feature>
<feature type="transmembrane region" description="Helical" evidence="8">
    <location>
        <begin position="105"/>
        <end position="123"/>
    </location>
</feature>
<keyword evidence="4 8" id="KW-0808">Transferase</keyword>
<dbReference type="Pfam" id="PF01040">
    <property type="entry name" value="UbiA"/>
    <property type="match status" value="1"/>
</dbReference>
<dbReference type="eggNOG" id="COG1575">
    <property type="taxonomic scope" value="Bacteria"/>
</dbReference>
<feature type="transmembrane region" description="Helical" evidence="8">
    <location>
        <begin position="21"/>
        <end position="45"/>
    </location>
</feature>
<dbReference type="InterPro" id="IPR004657">
    <property type="entry name" value="MenA"/>
</dbReference>
<gene>
    <name evidence="8" type="primary">menA</name>
    <name evidence="10" type="ORF">N783_12470</name>
</gene>
<dbReference type="CDD" id="cd13962">
    <property type="entry name" value="PT_UbiA_UBIAD1"/>
    <property type="match status" value="1"/>
</dbReference>
<keyword evidence="11" id="KW-1185">Reference proteome</keyword>
<evidence type="ECO:0000313" key="10">
    <source>
        <dbReference type="EMBL" id="KGX86285.1"/>
    </source>
</evidence>
<keyword evidence="6 8" id="KW-1133">Transmembrane helix</keyword>
<dbReference type="Gene3D" id="1.10.357.140">
    <property type="entry name" value="UbiA prenyltransferase"/>
    <property type="match status" value="1"/>
</dbReference>
<accession>A0A0A5G5B6</accession>
<evidence type="ECO:0000256" key="6">
    <source>
        <dbReference type="ARBA" id="ARBA00022989"/>
    </source>
</evidence>
<name>A0A0A5G5B6_9BACI</name>
<dbReference type="STRING" id="1385511.GCA_000425225_03442"/>
<dbReference type="AlphaFoldDB" id="A0A0A5G5B6"/>
<protein>
    <recommendedName>
        <fullName evidence="8 9">1,4-dihydroxy-2-naphthoate octaprenyltransferase</fullName>
        <shortName evidence="8">DHNA-octaprenyltransferase</shortName>
        <ecNumber evidence="8 9">2.5.1.74</ecNumber>
    </recommendedName>
</protein>
<keyword evidence="7 8" id="KW-0472">Membrane</keyword>
<dbReference type="PANTHER" id="PTHR13929:SF0">
    <property type="entry name" value="UBIA PRENYLTRANSFERASE DOMAIN-CONTAINING PROTEIN 1"/>
    <property type="match status" value="1"/>
</dbReference>
<dbReference type="EC" id="2.5.1.74" evidence="8 9"/>
<keyword evidence="5 8" id="KW-0812">Transmembrane</keyword>
<evidence type="ECO:0000256" key="3">
    <source>
        <dbReference type="ARBA" id="ARBA00022475"/>
    </source>
</evidence>
<dbReference type="Proteomes" id="UP000030403">
    <property type="component" value="Unassembled WGS sequence"/>
</dbReference>
<evidence type="ECO:0000256" key="1">
    <source>
        <dbReference type="ARBA" id="ARBA00004141"/>
    </source>
</evidence>
<feature type="transmembrane region" description="Helical" evidence="8">
    <location>
        <begin position="295"/>
        <end position="313"/>
    </location>
</feature>
<dbReference type="PIRSF" id="PIRSF005355">
    <property type="entry name" value="UBIAD1"/>
    <property type="match status" value="1"/>
</dbReference>
<keyword evidence="3 8" id="KW-1003">Cell membrane</keyword>
<dbReference type="GO" id="GO:0042371">
    <property type="term" value="P:vitamin K biosynthetic process"/>
    <property type="evidence" value="ECO:0007669"/>
    <property type="project" value="TreeGrafter"/>
</dbReference>
<evidence type="ECO:0000256" key="7">
    <source>
        <dbReference type="ARBA" id="ARBA00023136"/>
    </source>
</evidence>
<evidence type="ECO:0000313" key="11">
    <source>
        <dbReference type="Proteomes" id="UP000030403"/>
    </source>
</evidence>
<comment type="pathway">
    <text evidence="8">Quinol/quinone metabolism; menaquinone biosynthesis; menaquinol from 1,4-dihydroxy-2-naphthoate: step 1/2.</text>
</comment>
<feature type="transmembrane region" description="Helical" evidence="8">
    <location>
        <begin position="232"/>
        <end position="249"/>
    </location>
</feature>
<sequence>MTNMNKKDIQSALNERKGWQVWWRLLRPHTLTAAFVPVFIGTMLASLEESINFPLFSAMLFASILIQAATNMFNEYYDYVRGLDTEQSIGIGGTIVRDGISPKTVLGLALGFFGIAILLGVYICIATTWWIAAIGAISMAFGYLYTGGPYPIAYTPFGEVVAGFFMGTVIIGISYYIQTLSLSISVLFVSLPVAILIGAILLANNIRDLEGDKQNGRNTIAILLGKRGAIQFLKVLFIAAYSSVGIYIALGILPIWSAIVLLALPKTIGAIQVFKSGDTPLEMMPAMKYTAQTNTIFGFLLGISILIQLLIPLSI</sequence>
<keyword evidence="2 8" id="KW-0474">Menaquinone biosynthesis</keyword>
<comment type="subcellular location">
    <subcellularLocation>
        <location evidence="8">Cell membrane</location>
        <topology evidence="8">Multi-pass membrane protein</topology>
    </subcellularLocation>
    <subcellularLocation>
        <location evidence="1">Membrane</location>
        <topology evidence="1">Multi-pass membrane protein</topology>
    </subcellularLocation>
</comment>
<dbReference type="RefSeq" id="WP_027447036.1">
    <property type="nucleotide sequence ID" value="NZ_AULJ01000046.1"/>
</dbReference>
<dbReference type="HAMAP" id="MF_01937">
    <property type="entry name" value="MenA_1"/>
    <property type="match status" value="1"/>
</dbReference>
<dbReference type="NCBIfam" id="NF004749">
    <property type="entry name" value="PRK06080.1-1"/>
    <property type="match status" value="1"/>
</dbReference>
<organism evidence="10 11">
    <name type="scientific">Pontibacillus marinus BH030004 = DSM 16465</name>
    <dbReference type="NCBI Taxonomy" id="1385511"/>
    <lineage>
        <taxon>Bacteria</taxon>
        <taxon>Bacillati</taxon>
        <taxon>Bacillota</taxon>
        <taxon>Bacilli</taxon>
        <taxon>Bacillales</taxon>
        <taxon>Bacillaceae</taxon>
        <taxon>Pontibacillus</taxon>
    </lineage>
</organism>
<evidence type="ECO:0000256" key="8">
    <source>
        <dbReference type="HAMAP-Rule" id="MF_01937"/>
    </source>
</evidence>
<feature type="transmembrane region" description="Helical" evidence="8">
    <location>
        <begin position="255"/>
        <end position="274"/>
    </location>
</feature>
<evidence type="ECO:0000256" key="5">
    <source>
        <dbReference type="ARBA" id="ARBA00022692"/>
    </source>
</evidence>
<reference evidence="10 11" key="1">
    <citation type="submission" date="2013-08" db="EMBL/GenBank/DDBJ databases">
        <authorList>
            <person name="Huang J."/>
            <person name="Wang G."/>
        </authorList>
    </citation>
    <scope>NUCLEOTIDE SEQUENCE [LARGE SCALE GENOMIC DNA]</scope>
    <source>
        <strain evidence="10 11">BH030004</strain>
    </source>
</reference>
<dbReference type="InterPro" id="IPR000537">
    <property type="entry name" value="UbiA_prenyltransferase"/>
</dbReference>
<dbReference type="NCBIfam" id="TIGR00751">
    <property type="entry name" value="menA"/>
    <property type="match status" value="1"/>
</dbReference>
<dbReference type="GO" id="GO:0005886">
    <property type="term" value="C:plasma membrane"/>
    <property type="evidence" value="ECO:0007669"/>
    <property type="project" value="UniProtKB-SubCell"/>
</dbReference>
<comment type="catalytic activity">
    <reaction evidence="8">
        <text>an all-trans-polyprenyl diphosphate + 1,4-dihydroxy-2-naphthoate + H(+) = a 2-demethylmenaquinol + CO2 + diphosphate</text>
        <dbReference type="Rhea" id="RHEA:26478"/>
        <dbReference type="Rhea" id="RHEA-COMP:9563"/>
        <dbReference type="Rhea" id="RHEA-COMP:9564"/>
        <dbReference type="ChEBI" id="CHEBI:11173"/>
        <dbReference type="ChEBI" id="CHEBI:15378"/>
        <dbReference type="ChEBI" id="CHEBI:16526"/>
        <dbReference type="ChEBI" id="CHEBI:33019"/>
        <dbReference type="ChEBI" id="CHEBI:55437"/>
        <dbReference type="ChEBI" id="CHEBI:58914"/>
        <dbReference type="EC" id="2.5.1.74"/>
    </reaction>
</comment>
<dbReference type="OrthoDB" id="9767568at2"/>
<dbReference type="InterPro" id="IPR026046">
    <property type="entry name" value="UBIAD1"/>
</dbReference>
<evidence type="ECO:0000256" key="4">
    <source>
        <dbReference type="ARBA" id="ARBA00022679"/>
    </source>
</evidence>
<dbReference type="InterPro" id="IPR044878">
    <property type="entry name" value="UbiA_sf"/>
</dbReference>
<evidence type="ECO:0000256" key="9">
    <source>
        <dbReference type="NCBIfam" id="TIGR00751"/>
    </source>
</evidence>
<evidence type="ECO:0000256" key="2">
    <source>
        <dbReference type="ARBA" id="ARBA00022428"/>
    </source>
</evidence>